<dbReference type="InterPro" id="IPR000477">
    <property type="entry name" value="RT_dom"/>
</dbReference>
<evidence type="ECO:0000313" key="5">
    <source>
        <dbReference type="Proteomes" id="UP000001745"/>
    </source>
</evidence>
<dbReference type="Gene3D" id="3.30.420.10">
    <property type="entry name" value="Ribonuclease H-like superfamily/Ribonuclease H"/>
    <property type="match status" value="1"/>
</dbReference>
<organism evidence="4 5">
    <name type="scientific">Talaromyces stipitatus (strain ATCC 10500 / CBS 375.48 / QM 6759 / NRRL 1006)</name>
    <name type="common">Penicillium stipitatum</name>
    <dbReference type="NCBI Taxonomy" id="441959"/>
    <lineage>
        <taxon>Eukaryota</taxon>
        <taxon>Fungi</taxon>
        <taxon>Dikarya</taxon>
        <taxon>Ascomycota</taxon>
        <taxon>Pezizomycotina</taxon>
        <taxon>Eurotiomycetes</taxon>
        <taxon>Eurotiomycetidae</taxon>
        <taxon>Eurotiales</taxon>
        <taxon>Trichocomaceae</taxon>
        <taxon>Talaromyces</taxon>
        <taxon>Talaromyces sect. Talaromyces</taxon>
    </lineage>
</organism>
<name>B8MVL1_TALSN</name>
<dbReference type="SUPFAM" id="SSF56219">
    <property type="entry name" value="DNase I-like"/>
    <property type="match status" value="1"/>
</dbReference>
<dbReference type="SUPFAM" id="SSF56672">
    <property type="entry name" value="DNA/RNA polymerases"/>
    <property type="match status" value="1"/>
</dbReference>
<dbReference type="VEuPathDB" id="FungiDB:TSTA_080460"/>
<proteinExistence type="predicted"/>
<dbReference type="Proteomes" id="UP000001745">
    <property type="component" value="Unassembled WGS sequence"/>
</dbReference>
<evidence type="ECO:0000259" key="2">
    <source>
        <dbReference type="PROSITE" id="PS50878"/>
    </source>
</evidence>
<dbReference type="CDD" id="cd09276">
    <property type="entry name" value="Rnase_HI_RT_non_LTR"/>
    <property type="match status" value="1"/>
</dbReference>
<evidence type="ECO:0000313" key="4">
    <source>
        <dbReference type="EMBL" id="EED11435.1"/>
    </source>
</evidence>
<dbReference type="InterPro" id="IPR036691">
    <property type="entry name" value="Endo/exonu/phosph_ase_sf"/>
</dbReference>
<dbReference type="InterPro" id="IPR002156">
    <property type="entry name" value="RNaseH_domain"/>
</dbReference>
<dbReference type="Pfam" id="PF00078">
    <property type="entry name" value="RVT_1"/>
    <property type="match status" value="1"/>
</dbReference>
<dbReference type="PROSITE" id="PS50878">
    <property type="entry name" value="RT_POL"/>
    <property type="match status" value="1"/>
</dbReference>
<dbReference type="GO" id="GO:0004523">
    <property type="term" value="F:RNA-DNA hybrid ribonuclease activity"/>
    <property type="evidence" value="ECO:0007669"/>
    <property type="project" value="InterPro"/>
</dbReference>
<protein>
    <submittedName>
        <fullName evidence="4">Transposon I factor, putative</fullName>
    </submittedName>
</protein>
<dbReference type="InParanoid" id="B8MVL1"/>
<keyword evidence="5" id="KW-1185">Reference proteome</keyword>
<dbReference type="OMA" id="DCHYSWR"/>
<dbReference type="InterPro" id="IPR036397">
    <property type="entry name" value="RNaseH_sf"/>
</dbReference>
<dbReference type="RefSeq" id="XP_002488845.1">
    <property type="nucleotide sequence ID" value="XM_002488800.1"/>
</dbReference>
<dbReference type="HOGENOM" id="CLU_000680_23_2_1"/>
<feature type="region of interest" description="Disordered" evidence="1">
    <location>
        <begin position="1116"/>
        <end position="1139"/>
    </location>
</feature>
<dbReference type="GO" id="GO:0003676">
    <property type="term" value="F:nucleic acid binding"/>
    <property type="evidence" value="ECO:0007669"/>
    <property type="project" value="InterPro"/>
</dbReference>
<dbReference type="Pfam" id="PF14529">
    <property type="entry name" value="Exo_endo_phos_2"/>
    <property type="match status" value="1"/>
</dbReference>
<dbReference type="PANTHER" id="PTHR33481:SF1">
    <property type="entry name" value="ENDONUCLEASE_EXONUCLEASE_PHOSPHATASE DOMAIN-CONTAINING PROTEIN-RELATED"/>
    <property type="match status" value="1"/>
</dbReference>
<dbReference type="PANTHER" id="PTHR33481">
    <property type="entry name" value="REVERSE TRANSCRIPTASE"/>
    <property type="match status" value="1"/>
</dbReference>
<dbReference type="STRING" id="441959.B8MVL1"/>
<dbReference type="InterPro" id="IPR012337">
    <property type="entry name" value="RNaseH-like_sf"/>
</dbReference>
<dbReference type="EMBL" id="EQ962664">
    <property type="protein sequence ID" value="EED11435.1"/>
    <property type="molecule type" value="Genomic_DNA"/>
</dbReference>
<dbReference type="Gene3D" id="3.60.10.10">
    <property type="entry name" value="Endonuclease/exonuclease/phosphatase"/>
    <property type="match status" value="1"/>
</dbReference>
<dbReference type="OrthoDB" id="4368687at2759"/>
<dbReference type="InterPro" id="IPR043502">
    <property type="entry name" value="DNA/RNA_pol_sf"/>
</dbReference>
<dbReference type="PhylomeDB" id="B8MVL1"/>
<dbReference type="CDD" id="cd01650">
    <property type="entry name" value="RT_nLTR_like"/>
    <property type="match status" value="1"/>
</dbReference>
<dbReference type="GeneID" id="8108969"/>
<sequence>MAGDFNRHHPIWSRNQIPTTAIEHAEELVSFFQGLGLHSCLPRGTPTFWSLSHPGSTSTIDLTVTDQPENVTRCHLYHDHYGSDHRATYSEWSLQTMRNAEPKPRKAYERSDWEKIGKLSIAELDKTVERLISCTTRAVDQHTPVAKPSPYAKRWFSPELKIQQGEVNRARRRWQESCAIRGRQHEISNALFHDMQTKRRAWTRAIEKAKSHHWKEFLDKAGEGHLWKAASYMKPRESFGCIPPLKDGTNEVVDNKCKAKLFMDTFFPKMATPETTENTPPKEEIRWEPITKEEVHRALQRMKTMKAPGEDEIPTLAWKQIWPYLNEEIFQIFTASINLGHYPQQWKTARIIVLRKPNKPDYTKPETYRPISLLNTLGKVLEAVVAKRLSFYAETYNLLPNTQFGGRPGRNTEQALLVLSNAIDQAWIRGRVVTLVAFDLKGAFNGVNSKVLDLQLKAQGIPIIIRTWIASFMEDRTASIAFDDFESTRTTLDNAGLAQGSPLSPVLFIFFNAELVDQPVDRKGGSSAFIDDYFRWVVGPSAEDNLRRLQSDDIPRIEQWARQTGSSFTVEKTELIHLTRKKTERNKGQLTIEGSTIKPSTTAKLLGVVFDNELRWKPHVQQVLKRATRVNTALGGLRHLRPGQMRQLYQACVTPIVDYASTVWHSPPKDKMHLRALNTVQRSTLIRILSAFRSTATATMEVEMFTLPTRLRLRQRAQLTIINMLTLPWDHPIQGVLSRARRRRDHAGIGSAPRFPLAESMKTMRVEQFNGLETIDPKPTAPWKPSVFKEIDITPDREKARKKAAALLVDPSRVVYSDASGHDSHLGAAAVALDRHQKVVASRTTTIGPMAQWSIHTAELIGIFYAISLAFRLSHQNKQPSRPGTGEMITILSDSKSALQAIRNPSNKSGQRVIQAINQSAYELDSRGISLRLQWIPGHCDDPGNDAADHLAKTAVGLDKTHPFCRPVSREKAAIRKQILKEWEDEWKASRKGAHLRRIDSTLPSIHTRRLYQSLPRNRAYLLTQLRTGHSWLATHGKFLQFREDDTCECGAKETVTHVLIDCPRLATERQKLRKEVGEAFGDISLMLGAKDHSSKSNTPQGSVLGAVLDFAEASQRFCNRGPTDPPERNPRQRPTTGP</sequence>
<evidence type="ECO:0000259" key="3">
    <source>
        <dbReference type="PROSITE" id="PS50879"/>
    </source>
</evidence>
<dbReference type="PROSITE" id="PS50879">
    <property type="entry name" value="RNASE_H_1"/>
    <property type="match status" value="1"/>
</dbReference>
<dbReference type="eggNOG" id="KOG1075">
    <property type="taxonomic scope" value="Eukaryota"/>
</dbReference>
<dbReference type="SUPFAM" id="SSF53098">
    <property type="entry name" value="Ribonuclease H-like"/>
    <property type="match status" value="1"/>
</dbReference>
<dbReference type="AlphaFoldDB" id="B8MVL1"/>
<evidence type="ECO:0000256" key="1">
    <source>
        <dbReference type="SAM" id="MobiDB-lite"/>
    </source>
</evidence>
<gene>
    <name evidence="4" type="ORF">TSTA_080460</name>
</gene>
<accession>B8MVL1</accession>
<reference evidence="5" key="1">
    <citation type="journal article" date="2015" name="Genome Announc.">
        <title>Genome sequence of the AIDS-associated pathogen Penicillium marneffei (ATCC18224) and its near taxonomic relative Talaromyces stipitatus (ATCC10500).</title>
        <authorList>
            <person name="Nierman W.C."/>
            <person name="Fedorova-Abrams N.D."/>
            <person name="Andrianopoulos A."/>
        </authorList>
    </citation>
    <scope>NUCLEOTIDE SEQUENCE [LARGE SCALE GENOMIC DNA]</scope>
    <source>
        <strain evidence="5">ATCC 10500 / CBS 375.48 / QM 6759 / NRRL 1006</strain>
    </source>
</reference>
<dbReference type="InterPro" id="IPR005135">
    <property type="entry name" value="Endo/exonuclease/phosphatase"/>
</dbReference>
<feature type="domain" description="RNase H type-1" evidence="3">
    <location>
        <begin position="809"/>
        <end position="957"/>
    </location>
</feature>
<feature type="domain" description="Reverse transcriptase" evidence="2">
    <location>
        <begin position="335"/>
        <end position="597"/>
    </location>
</feature>
<dbReference type="Pfam" id="PF00075">
    <property type="entry name" value="RNase_H"/>
    <property type="match status" value="1"/>
</dbReference>